<dbReference type="SUPFAM" id="SSF57716">
    <property type="entry name" value="Glucocorticoid receptor-like (DNA-binding domain)"/>
    <property type="match status" value="1"/>
</dbReference>
<dbReference type="PROSITE" id="PS50114">
    <property type="entry name" value="GATA_ZN_FINGER_2"/>
    <property type="match status" value="1"/>
</dbReference>
<sequence length="230" mass="25613">MPLGLKPVCISCKTTTSNLWKKNPQGEILCLSCNNKTGNGGNGTGNGSNNGSNGNGRNNGSSSNQNAVRKSSRIKPSKHRFAGSHKPLSSKGKGRRIIFKKTTRWRRILCPTSRILQDQYNEKSAVITWLLPTQSSPSDRFDPSTYILGPEEDLPRKLEFMEFVCHAPSDYFRAKNAPYPTNNTKPELCYILTSLENSIIKPTPTISEMFGSEETVKKKTAKEKRMEKSL</sequence>
<dbReference type="InterPro" id="IPR039050">
    <property type="entry name" value="GATAD1"/>
</dbReference>
<comment type="subcellular location">
    <subcellularLocation>
        <location evidence="1">Nucleus</location>
    </subcellularLocation>
</comment>
<feature type="compositionally biased region" description="Gly residues" evidence="8">
    <location>
        <begin position="39"/>
        <end position="48"/>
    </location>
</feature>
<evidence type="ECO:0000313" key="10">
    <source>
        <dbReference type="EMBL" id="ESO93483.1"/>
    </source>
</evidence>
<feature type="region of interest" description="Disordered" evidence="8">
    <location>
        <begin position="39"/>
        <end position="96"/>
    </location>
</feature>
<evidence type="ECO:0000256" key="3">
    <source>
        <dbReference type="ARBA" id="ARBA00022723"/>
    </source>
</evidence>
<dbReference type="GO" id="GO:0043565">
    <property type="term" value="F:sequence-specific DNA binding"/>
    <property type="evidence" value="ECO:0007669"/>
    <property type="project" value="InterPro"/>
</dbReference>
<dbReference type="PANTHER" id="PTHR13340:SF2">
    <property type="entry name" value="GATA ZINC FINGER DOMAIN-CONTAINING PROTEIN 1"/>
    <property type="match status" value="1"/>
</dbReference>
<evidence type="ECO:0000256" key="1">
    <source>
        <dbReference type="ARBA" id="ARBA00004123"/>
    </source>
</evidence>
<feature type="compositionally biased region" description="Basic residues" evidence="8">
    <location>
        <begin position="70"/>
        <end position="83"/>
    </location>
</feature>
<dbReference type="AlphaFoldDB" id="V3ZQ21"/>
<name>V3ZQ21_LOTGI</name>
<evidence type="ECO:0000256" key="2">
    <source>
        <dbReference type="ARBA" id="ARBA00014943"/>
    </source>
</evidence>
<dbReference type="GO" id="GO:0005634">
    <property type="term" value="C:nucleus"/>
    <property type="evidence" value="ECO:0007669"/>
    <property type="project" value="UniProtKB-SubCell"/>
</dbReference>
<gene>
    <name evidence="10" type="ORF">LOTGIDRAFT_178504</name>
</gene>
<dbReference type="HOGENOM" id="CLU_070432_0_0_1"/>
<evidence type="ECO:0000256" key="7">
    <source>
        <dbReference type="PROSITE-ProRule" id="PRU00094"/>
    </source>
</evidence>
<dbReference type="STRING" id="225164.V3ZQ21"/>
<organism evidence="10 11">
    <name type="scientific">Lottia gigantea</name>
    <name type="common">Giant owl limpet</name>
    <dbReference type="NCBI Taxonomy" id="225164"/>
    <lineage>
        <taxon>Eukaryota</taxon>
        <taxon>Metazoa</taxon>
        <taxon>Spiralia</taxon>
        <taxon>Lophotrochozoa</taxon>
        <taxon>Mollusca</taxon>
        <taxon>Gastropoda</taxon>
        <taxon>Patellogastropoda</taxon>
        <taxon>Lottioidea</taxon>
        <taxon>Lottiidae</taxon>
        <taxon>Lottia</taxon>
    </lineage>
</organism>
<keyword evidence="5" id="KW-0862">Zinc</keyword>
<dbReference type="KEGG" id="lgi:LOTGIDRAFT_178504"/>
<dbReference type="InterPro" id="IPR000679">
    <property type="entry name" value="Znf_GATA"/>
</dbReference>
<reference evidence="10 11" key="1">
    <citation type="journal article" date="2013" name="Nature">
        <title>Insights into bilaterian evolution from three spiralian genomes.</title>
        <authorList>
            <person name="Simakov O."/>
            <person name="Marletaz F."/>
            <person name="Cho S.J."/>
            <person name="Edsinger-Gonzales E."/>
            <person name="Havlak P."/>
            <person name="Hellsten U."/>
            <person name="Kuo D.H."/>
            <person name="Larsson T."/>
            <person name="Lv J."/>
            <person name="Arendt D."/>
            <person name="Savage R."/>
            <person name="Osoegawa K."/>
            <person name="de Jong P."/>
            <person name="Grimwood J."/>
            <person name="Chapman J.A."/>
            <person name="Shapiro H."/>
            <person name="Aerts A."/>
            <person name="Otillar R.P."/>
            <person name="Terry A.Y."/>
            <person name="Boore J.L."/>
            <person name="Grigoriev I.V."/>
            <person name="Lindberg D.R."/>
            <person name="Seaver E.C."/>
            <person name="Weisblat D.A."/>
            <person name="Putnam N.H."/>
            <person name="Rokhsar D.S."/>
        </authorList>
    </citation>
    <scope>NUCLEOTIDE SEQUENCE [LARGE SCALE GENOMIC DNA]</scope>
</reference>
<evidence type="ECO:0000256" key="8">
    <source>
        <dbReference type="SAM" id="MobiDB-lite"/>
    </source>
</evidence>
<dbReference type="GeneID" id="20244280"/>
<dbReference type="CTD" id="20244280"/>
<evidence type="ECO:0000256" key="5">
    <source>
        <dbReference type="ARBA" id="ARBA00022833"/>
    </source>
</evidence>
<accession>V3ZQ21</accession>
<dbReference type="GO" id="GO:0006355">
    <property type="term" value="P:regulation of DNA-templated transcription"/>
    <property type="evidence" value="ECO:0007669"/>
    <property type="project" value="InterPro"/>
</dbReference>
<protein>
    <recommendedName>
        <fullName evidence="2">GATA zinc finger domain-containing protein 1</fullName>
    </recommendedName>
</protein>
<dbReference type="OMA" id="LLTDQYC"/>
<dbReference type="GO" id="GO:0008270">
    <property type="term" value="F:zinc ion binding"/>
    <property type="evidence" value="ECO:0007669"/>
    <property type="project" value="UniProtKB-KW"/>
</dbReference>
<keyword evidence="11" id="KW-1185">Reference proteome</keyword>
<evidence type="ECO:0000259" key="9">
    <source>
        <dbReference type="PROSITE" id="PS50114"/>
    </source>
</evidence>
<dbReference type="OrthoDB" id="9994231at2759"/>
<dbReference type="Proteomes" id="UP000030746">
    <property type="component" value="Unassembled WGS sequence"/>
</dbReference>
<keyword evidence="6" id="KW-0539">Nucleus</keyword>
<proteinExistence type="predicted"/>
<feature type="compositionally biased region" description="Low complexity" evidence="8">
    <location>
        <begin position="49"/>
        <end position="66"/>
    </location>
</feature>
<dbReference type="PANTHER" id="PTHR13340">
    <property type="entry name" value="GATA ZINC FINGER DOMAIN-CONTAINING"/>
    <property type="match status" value="1"/>
</dbReference>
<evidence type="ECO:0000313" key="11">
    <source>
        <dbReference type="Proteomes" id="UP000030746"/>
    </source>
</evidence>
<dbReference type="RefSeq" id="XP_009055685.1">
    <property type="nucleotide sequence ID" value="XM_009057437.1"/>
</dbReference>
<keyword evidence="3" id="KW-0479">Metal-binding</keyword>
<dbReference type="EMBL" id="KB201891">
    <property type="protein sequence ID" value="ESO93483.1"/>
    <property type="molecule type" value="Genomic_DNA"/>
</dbReference>
<dbReference type="GO" id="GO:0006325">
    <property type="term" value="P:chromatin organization"/>
    <property type="evidence" value="ECO:0007669"/>
    <property type="project" value="TreeGrafter"/>
</dbReference>
<evidence type="ECO:0000256" key="6">
    <source>
        <dbReference type="ARBA" id="ARBA00023242"/>
    </source>
</evidence>
<keyword evidence="4 7" id="KW-0863">Zinc-finger</keyword>
<evidence type="ECO:0000256" key="4">
    <source>
        <dbReference type="ARBA" id="ARBA00022771"/>
    </source>
</evidence>
<feature type="domain" description="GATA-type" evidence="9">
    <location>
        <begin position="9"/>
        <end position="33"/>
    </location>
</feature>